<reference evidence="1 2" key="1">
    <citation type="submission" date="2018-06" db="EMBL/GenBank/DDBJ databases">
        <title>A transcriptomic atlas of mushroom development highlights an independent origin of complex multicellularity.</title>
        <authorList>
            <consortium name="DOE Joint Genome Institute"/>
            <person name="Krizsan K."/>
            <person name="Almasi E."/>
            <person name="Merenyi Z."/>
            <person name="Sahu N."/>
            <person name="Viragh M."/>
            <person name="Koszo T."/>
            <person name="Mondo S."/>
            <person name="Kiss B."/>
            <person name="Balint B."/>
            <person name="Kues U."/>
            <person name="Barry K."/>
            <person name="Hegedus J.C."/>
            <person name="Henrissat B."/>
            <person name="Johnson J."/>
            <person name="Lipzen A."/>
            <person name="Ohm R."/>
            <person name="Nagy I."/>
            <person name="Pangilinan J."/>
            <person name="Yan J."/>
            <person name="Xiong Y."/>
            <person name="Grigoriev I.V."/>
            <person name="Hibbett D.S."/>
            <person name="Nagy L.G."/>
        </authorList>
    </citation>
    <scope>NUCLEOTIDE SEQUENCE [LARGE SCALE GENOMIC DNA]</scope>
    <source>
        <strain evidence="1 2">SZMC22713</strain>
    </source>
</reference>
<accession>A0A4Y7PXN2</accession>
<evidence type="ECO:0000313" key="2">
    <source>
        <dbReference type="Proteomes" id="UP000294933"/>
    </source>
</evidence>
<dbReference type="Proteomes" id="UP000294933">
    <property type="component" value="Unassembled WGS sequence"/>
</dbReference>
<name>A0A4Y7PXN2_9AGAM</name>
<evidence type="ECO:0008006" key="3">
    <source>
        <dbReference type="Google" id="ProtNLM"/>
    </source>
</evidence>
<organism evidence="1 2">
    <name type="scientific">Rickenella mellea</name>
    <dbReference type="NCBI Taxonomy" id="50990"/>
    <lineage>
        <taxon>Eukaryota</taxon>
        <taxon>Fungi</taxon>
        <taxon>Dikarya</taxon>
        <taxon>Basidiomycota</taxon>
        <taxon>Agaricomycotina</taxon>
        <taxon>Agaricomycetes</taxon>
        <taxon>Hymenochaetales</taxon>
        <taxon>Rickenellaceae</taxon>
        <taxon>Rickenella</taxon>
    </lineage>
</organism>
<sequence>MNGVALCTQSGVFVLRASVLLVTRQNFEVSPLSIPLTTSTCYSPIKPARKMTSPQAYAATGDTSFNFPAEILRMVLQICICSETPEPMDDHDDASQPLGTRFHLVRRVTSESPEYALMLVCKSFNAFATKHFYKTISIHCKRQLIALSECLLQSPNLAHNVATYTRKFDFHQRFFHRLHPGQTSWCSHNNIHDRDMSWLKTLVHVVRSFPKLTHLIVDAVDFSGRHDIGGACTKLCPDLEVLHWGLSGGCFRSDFKRMKVLRLASRASVSPQTPTAGFPSLHTIEAGKSDFLVPFRADPLPSLSTVHIRNERFKDVHFITEGVNVFLPAHGEKIKTLTIIGVVGEQYGRHVVPFLLGYPNLEKLVMDVIDLVRLLRFDNLVLPQVNMMGLTNYAPTALPTGNNFQATLIANLRAHFPALVVLRWLGDVDRGTGMQGSSDPLDRDTHQINTAGIRIESRDGEKLELHWLLVR</sequence>
<dbReference type="AlphaFoldDB" id="A0A4Y7PXN2"/>
<protein>
    <recommendedName>
        <fullName evidence="3">F-box domain-containing protein</fullName>
    </recommendedName>
</protein>
<dbReference type="EMBL" id="ML170190">
    <property type="protein sequence ID" value="TDL20167.1"/>
    <property type="molecule type" value="Genomic_DNA"/>
</dbReference>
<dbReference type="VEuPathDB" id="FungiDB:BD410DRAFT_383464"/>
<proteinExistence type="predicted"/>
<evidence type="ECO:0000313" key="1">
    <source>
        <dbReference type="EMBL" id="TDL20167.1"/>
    </source>
</evidence>
<gene>
    <name evidence="1" type="ORF">BD410DRAFT_383464</name>
</gene>
<keyword evidence="2" id="KW-1185">Reference proteome</keyword>